<dbReference type="GO" id="GO:0003684">
    <property type="term" value="F:damaged DNA binding"/>
    <property type="evidence" value="ECO:0007669"/>
    <property type="project" value="InterPro"/>
</dbReference>
<evidence type="ECO:0000256" key="5">
    <source>
        <dbReference type="ARBA" id="ARBA00023236"/>
    </source>
</evidence>
<dbReference type="GO" id="GO:0009432">
    <property type="term" value="P:SOS response"/>
    <property type="evidence" value="ECO:0007669"/>
    <property type="project" value="UniProtKB-KW"/>
</dbReference>
<keyword evidence="7" id="KW-0614">Plasmid</keyword>
<dbReference type="PROSITE" id="PS50173">
    <property type="entry name" value="UMUC"/>
    <property type="match status" value="1"/>
</dbReference>
<geneLocation type="plasmid" evidence="7">
    <name>pGZAF1_VIM</name>
</geneLocation>
<reference evidence="7" key="1">
    <citation type="submission" date="2017-02" db="EMBL/GenBank/DDBJ databases">
        <title>Emergence of VIM metallo-beta-lactamase producing Alcaligenes faecalis in GAZA, Palestine.</title>
        <authorList>
            <person name="Al Laham N."/>
            <person name="Chavda K."/>
            <person name="Cienfuegos V."/>
            <person name="Kreiswirth B."/>
            <person name="Chen L."/>
        </authorList>
    </citation>
    <scope>NUCLEOTIDE SEQUENCE</scope>
    <source>
        <strain evidence="7">GZAF1</strain>
        <plasmid evidence="7">pGZAF1_VIM</plasmid>
    </source>
</reference>
<dbReference type="GO" id="GO:0006281">
    <property type="term" value="P:DNA repair"/>
    <property type="evidence" value="ECO:0007669"/>
    <property type="project" value="UniProtKB-KW"/>
</dbReference>
<dbReference type="InterPro" id="IPR050116">
    <property type="entry name" value="DNA_polymerase-Y"/>
</dbReference>
<comment type="similarity">
    <text evidence="1">Belongs to the DNA polymerase type-Y family.</text>
</comment>
<keyword evidence="5" id="KW-0742">SOS response</keyword>
<dbReference type="GO" id="GO:0005829">
    <property type="term" value="C:cytosol"/>
    <property type="evidence" value="ECO:0007669"/>
    <property type="project" value="TreeGrafter"/>
</dbReference>
<name>A0A1Z3ML32_ALCFA</name>
<dbReference type="InterPro" id="IPR025188">
    <property type="entry name" value="DUF4113"/>
</dbReference>
<dbReference type="Gene3D" id="3.40.1170.60">
    <property type="match status" value="1"/>
</dbReference>
<dbReference type="Pfam" id="PF13438">
    <property type="entry name" value="DUF4113"/>
    <property type="match status" value="1"/>
</dbReference>
<dbReference type="EMBL" id="KY623659">
    <property type="protein sequence ID" value="ASD48510.1"/>
    <property type="molecule type" value="Genomic_DNA"/>
</dbReference>
<proteinExistence type="inferred from homology"/>
<dbReference type="Pfam" id="PF00817">
    <property type="entry name" value="IMS"/>
    <property type="match status" value="1"/>
</dbReference>
<evidence type="ECO:0000256" key="4">
    <source>
        <dbReference type="ARBA" id="ARBA00023204"/>
    </source>
</evidence>
<dbReference type="Pfam" id="PF11799">
    <property type="entry name" value="IMS_C"/>
    <property type="match status" value="1"/>
</dbReference>
<dbReference type="InterPro" id="IPR043502">
    <property type="entry name" value="DNA/RNA_pol_sf"/>
</dbReference>
<dbReference type="CDD" id="cd01700">
    <property type="entry name" value="PolY_Pol_V_umuC"/>
    <property type="match status" value="1"/>
</dbReference>
<dbReference type="InterPro" id="IPR017961">
    <property type="entry name" value="DNA_pol_Y-fam_little_finger"/>
</dbReference>
<dbReference type="PANTHER" id="PTHR11076:SF34">
    <property type="entry name" value="PROTEIN UMUC"/>
    <property type="match status" value="1"/>
</dbReference>
<evidence type="ECO:0000256" key="3">
    <source>
        <dbReference type="ARBA" id="ARBA00023199"/>
    </source>
</evidence>
<dbReference type="GO" id="GO:0042276">
    <property type="term" value="P:error-prone translesion synthesis"/>
    <property type="evidence" value="ECO:0007669"/>
    <property type="project" value="TreeGrafter"/>
</dbReference>
<keyword evidence="2" id="KW-0227">DNA damage</keyword>
<keyword evidence="3" id="KW-0741">SOS mutagenesis</keyword>
<evidence type="ECO:0000256" key="1">
    <source>
        <dbReference type="ARBA" id="ARBA00010945"/>
    </source>
</evidence>
<accession>A0A1Z3ML32</accession>
<evidence type="ECO:0000259" key="6">
    <source>
        <dbReference type="PROSITE" id="PS50173"/>
    </source>
</evidence>
<feature type="domain" description="UmuC" evidence="6">
    <location>
        <begin position="11"/>
        <end position="196"/>
    </location>
</feature>
<dbReference type="GO" id="GO:0003887">
    <property type="term" value="F:DNA-directed DNA polymerase activity"/>
    <property type="evidence" value="ECO:0007669"/>
    <property type="project" value="TreeGrafter"/>
</dbReference>
<dbReference type="SUPFAM" id="SSF56672">
    <property type="entry name" value="DNA/RNA polymerases"/>
    <property type="match status" value="1"/>
</dbReference>
<dbReference type="Gene3D" id="1.10.150.20">
    <property type="entry name" value="5' to 3' exonuclease, C-terminal subdomain"/>
    <property type="match status" value="1"/>
</dbReference>
<dbReference type="PANTHER" id="PTHR11076">
    <property type="entry name" value="DNA REPAIR POLYMERASE UMUC / TRANSFERASE FAMILY MEMBER"/>
    <property type="match status" value="1"/>
</dbReference>
<protein>
    <recommendedName>
        <fullName evidence="6">UmuC domain-containing protein</fullName>
    </recommendedName>
</protein>
<dbReference type="Gene3D" id="3.30.70.270">
    <property type="match status" value="1"/>
</dbReference>
<dbReference type="InterPro" id="IPR043128">
    <property type="entry name" value="Rev_trsase/Diguanyl_cyclase"/>
</dbReference>
<sequence length="436" mass="48122">MDAQAPHHRRIALIDGNSFYCSCERLMRPAFENRPLVVLSNNDGCAIARTQEAKDLGIAMGDPWFKIKHLEHSHGLLALSANFALYGDLSARMMNVIGEFSPEQEIYSIDESFLNLTGINGSGRELGAAIKARVKQWVGIPTCVGIGSTKTLAKLANHLAKKVARLEGVCDLSTLDHPALLRAIRHVAVEDVWGVGRRLAPQLRELGINTAADLAQAEPAWIQKRFSVVLARTVSELVGQACIPWEDSPSDKQQIMCSRSFGAPVTQLSDLQQALAVFVTRAAEKLRAQYSTTGAVQVFIRTSPFRDTPQHNGSTVIRLERTNSTTALLSVVVQGLHRIYQPNFHYAKAGVCLLDIKAQADAAAQQSLFDCPTATLRDTHREGLMSVLDNLNRRYGKATVLTAAALADKEAPWQMRQERMTPAYTTNWDDIVEIWR</sequence>
<evidence type="ECO:0000256" key="2">
    <source>
        <dbReference type="ARBA" id="ARBA00022763"/>
    </source>
</evidence>
<evidence type="ECO:0000313" key="7">
    <source>
        <dbReference type="EMBL" id="ASD48510.1"/>
    </source>
</evidence>
<keyword evidence="4" id="KW-0234">DNA repair</keyword>
<dbReference type="AlphaFoldDB" id="A0A1Z3ML32"/>
<dbReference type="RefSeq" id="WP_086069321.1">
    <property type="nucleotide sequence ID" value="NZ_KY623659.1"/>
</dbReference>
<organism evidence="7">
    <name type="scientific">Alcaligenes faecalis</name>
    <dbReference type="NCBI Taxonomy" id="511"/>
    <lineage>
        <taxon>Bacteria</taxon>
        <taxon>Pseudomonadati</taxon>
        <taxon>Pseudomonadota</taxon>
        <taxon>Betaproteobacteria</taxon>
        <taxon>Burkholderiales</taxon>
        <taxon>Alcaligenaceae</taxon>
        <taxon>Alcaligenes</taxon>
    </lineage>
</organism>
<dbReference type="InterPro" id="IPR001126">
    <property type="entry name" value="UmuC"/>
</dbReference>